<sequence>MDKRKVIAAYRRGLISVQECAQILGLDNVELLGYVRDSRITRPKANKKQSVRT</sequence>
<evidence type="ECO:0000313" key="1">
    <source>
        <dbReference type="EMBL" id="RED60441.1"/>
    </source>
</evidence>
<proteinExistence type="predicted"/>
<dbReference type="Proteomes" id="UP000256869">
    <property type="component" value="Unassembled WGS sequence"/>
</dbReference>
<name>A0A3D9IFH5_9BACL</name>
<reference evidence="1 2" key="1">
    <citation type="submission" date="2018-07" db="EMBL/GenBank/DDBJ databases">
        <title>Genomic Encyclopedia of Type Strains, Phase III (KMG-III): the genomes of soil and plant-associated and newly described type strains.</title>
        <authorList>
            <person name="Whitman W."/>
        </authorList>
    </citation>
    <scope>NUCLEOTIDE SEQUENCE [LARGE SCALE GENOMIC DNA]</scope>
    <source>
        <strain evidence="1 2">CECT 8236</strain>
    </source>
</reference>
<gene>
    <name evidence="1" type="ORF">DFP95_106232</name>
</gene>
<evidence type="ECO:0008006" key="3">
    <source>
        <dbReference type="Google" id="ProtNLM"/>
    </source>
</evidence>
<keyword evidence="2" id="KW-1185">Reference proteome</keyword>
<comment type="caution">
    <text evidence="1">The sequence shown here is derived from an EMBL/GenBank/DDBJ whole genome shotgun (WGS) entry which is preliminary data.</text>
</comment>
<dbReference type="EMBL" id="QRDY01000006">
    <property type="protein sequence ID" value="RED60441.1"/>
    <property type="molecule type" value="Genomic_DNA"/>
</dbReference>
<accession>A0A3D9IFH5</accession>
<organism evidence="1 2">
    <name type="scientific">Cohnella lupini</name>
    <dbReference type="NCBI Taxonomy" id="1294267"/>
    <lineage>
        <taxon>Bacteria</taxon>
        <taxon>Bacillati</taxon>
        <taxon>Bacillota</taxon>
        <taxon>Bacilli</taxon>
        <taxon>Bacillales</taxon>
        <taxon>Paenibacillaceae</taxon>
        <taxon>Cohnella</taxon>
    </lineage>
</organism>
<evidence type="ECO:0000313" key="2">
    <source>
        <dbReference type="Proteomes" id="UP000256869"/>
    </source>
</evidence>
<dbReference type="RefSeq" id="WP_181907396.1">
    <property type="nucleotide sequence ID" value="NZ_QRDY01000006.1"/>
</dbReference>
<protein>
    <recommendedName>
        <fullName evidence="3">Helix-turn-helix protein</fullName>
    </recommendedName>
</protein>
<dbReference type="AlphaFoldDB" id="A0A3D9IFH5"/>